<evidence type="ECO:0000313" key="1">
    <source>
        <dbReference type="EMBL" id="CAB4882592.1"/>
    </source>
</evidence>
<protein>
    <submittedName>
        <fullName evidence="1">Unannotated protein</fullName>
    </submittedName>
</protein>
<accession>A0A6J7EGT9</accession>
<reference evidence="1" key="1">
    <citation type="submission" date="2020-05" db="EMBL/GenBank/DDBJ databases">
        <authorList>
            <person name="Chiriac C."/>
            <person name="Salcher M."/>
            <person name="Ghai R."/>
            <person name="Kavagutti S V."/>
        </authorList>
    </citation>
    <scope>NUCLEOTIDE SEQUENCE</scope>
</reference>
<organism evidence="1">
    <name type="scientific">freshwater metagenome</name>
    <dbReference type="NCBI Taxonomy" id="449393"/>
    <lineage>
        <taxon>unclassified sequences</taxon>
        <taxon>metagenomes</taxon>
        <taxon>ecological metagenomes</taxon>
    </lineage>
</organism>
<sequence length="89" mass="9461">MAEDTTLWWAGSTGRVDECEWVSSCHSIGAGCEFGWVHGTAVLTQLVNGDSVGDVAGRVHDNDVLEVGEAVAYFNDLCDLGCVFAEDGH</sequence>
<dbReference type="AlphaFoldDB" id="A0A6J7EGT9"/>
<gene>
    <name evidence="1" type="ORF">UFOPK3444_01586</name>
</gene>
<proteinExistence type="predicted"/>
<dbReference type="EMBL" id="CAFBLU010000049">
    <property type="protein sequence ID" value="CAB4882592.1"/>
    <property type="molecule type" value="Genomic_DNA"/>
</dbReference>
<name>A0A6J7EGT9_9ZZZZ</name>